<dbReference type="Pfam" id="PF00501">
    <property type="entry name" value="AMP-binding"/>
    <property type="match status" value="1"/>
</dbReference>
<dbReference type="InterPro" id="IPR042099">
    <property type="entry name" value="ANL_N_sf"/>
</dbReference>
<evidence type="ECO:0000313" key="5">
    <source>
        <dbReference type="EMBL" id="CUR33637.1"/>
    </source>
</evidence>
<dbReference type="RefSeq" id="WP_072720258.1">
    <property type="nucleotide sequence ID" value="NZ_LN889803.1"/>
</dbReference>
<dbReference type="Pfam" id="PF13193">
    <property type="entry name" value="AMP-binding_C"/>
    <property type="match status" value="1"/>
</dbReference>
<dbReference type="InterPro" id="IPR020845">
    <property type="entry name" value="AMP-binding_CS"/>
</dbReference>
<dbReference type="InterPro" id="IPR025110">
    <property type="entry name" value="AMP-bd_C"/>
</dbReference>
<dbReference type="SUPFAM" id="SSF56801">
    <property type="entry name" value="Acetyl-CoA synthetase-like"/>
    <property type="match status" value="1"/>
</dbReference>
<dbReference type="Gene3D" id="3.40.50.12780">
    <property type="entry name" value="N-terminal domain of ligase-like"/>
    <property type="match status" value="1"/>
</dbReference>
<proteinExistence type="inferred from homology"/>
<evidence type="ECO:0000256" key="1">
    <source>
        <dbReference type="ARBA" id="ARBA00006432"/>
    </source>
</evidence>
<protein>
    <submittedName>
        <fullName evidence="5">O-succinylbenzoic acid--CoA ligase</fullName>
        <ecNumber evidence="5">6.2.1.26</ecNumber>
    </submittedName>
</protein>
<dbReference type="GO" id="GO:0031956">
    <property type="term" value="F:medium-chain fatty acid-CoA ligase activity"/>
    <property type="evidence" value="ECO:0007669"/>
    <property type="project" value="TreeGrafter"/>
</dbReference>
<sequence>MDFIDKIKSQNQVNLEQKEFLIDLSKTYLQEINHWEKLNKNYPKILISESDPILFLAAFVAAVTAKCPVFLGNPQWGKEEWNQVYELVKPNLLISQGRILDYQNSAPKNHELLQNLIMIPTGGTSGNIKFAVHTWDTLTASVLGVQQYFQTPAIHSFCTLPLYHVSGLMQWMRSLLTDGQFIITSFKTVETEDWINFNPHHFFISLVPTQLHRLLQQPSLTNWLSQFQIVLLGGAPPWLDLLEQSRFYQIPLALTYGMTETASQIVTLKPSDFLRGNNSCGKVLPHAKIKIQDQNGAELKTNQPGLITIEADSLMLGYYQENFDPQMRINSFIPDDLGYWDEQGYLTLVGRQSNKIITGGENVFPAEVEAVILSTGLVQDICVIGKPDQYWGEIVVAVYVPGFKQVSLMELQQAMLGKLSKFKHPKLWIPLEQLPRNFQGKLNQKLLREFVMDYQDQ</sequence>
<reference evidence="6" key="1">
    <citation type="submission" date="2015-10" db="EMBL/GenBank/DDBJ databases">
        <authorList>
            <person name="Regsiter A."/>
            <person name="william w."/>
        </authorList>
    </citation>
    <scope>NUCLEOTIDE SEQUENCE [LARGE SCALE GENOMIC DNA]</scope>
</reference>
<dbReference type="EC" id="6.2.1.26" evidence="5"/>
<dbReference type="Gene3D" id="3.30.300.30">
    <property type="match status" value="1"/>
</dbReference>
<feature type="domain" description="AMP-dependent synthetase/ligase" evidence="3">
    <location>
        <begin position="116"/>
        <end position="319"/>
    </location>
</feature>
<dbReference type="EMBL" id="CZDF01000158">
    <property type="protein sequence ID" value="CUR33637.1"/>
    <property type="molecule type" value="Genomic_DNA"/>
</dbReference>
<gene>
    <name evidence="5" type="ORF">PL9214520176</name>
</gene>
<feature type="domain" description="AMP-binding enzyme C-terminal" evidence="4">
    <location>
        <begin position="367"/>
        <end position="441"/>
    </location>
</feature>
<dbReference type="GO" id="GO:0008756">
    <property type="term" value="F:o-succinylbenzoate-CoA ligase activity"/>
    <property type="evidence" value="ECO:0007669"/>
    <property type="project" value="UniProtKB-EC"/>
</dbReference>
<accession>A0A1J1LM44</accession>
<evidence type="ECO:0000259" key="4">
    <source>
        <dbReference type="Pfam" id="PF13193"/>
    </source>
</evidence>
<evidence type="ECO:0000259" key="3">
    <source>
        <dbReference type="Pfam" id="PF00501"/>
    </source>
</evidence>
<evidence type="ECO:0000313" key="6">
    <source>
        <dbReference type="Proteomes" id="UP000184315"/>
    </source>
</evidence>
<dbReference type="STRING" id="671072.PL9214520176"/>
<dbReference type="GO" id="GO:0006631">
    <property type="term" value="P:fatty acid metabolic process"/>
    <property type="evidence" value="ECO:0007669"/>
    <property type="project" value="TreeGrafter"/>
</dbReference>
<dbReference type="PANTHER" id="PTHR43201:SF5">
    <property type="entry name" value="MEDIUM-CHAIN ACYL-COA LIGASE ACSF2, MITOCHONDRIAL"/>
    <property type="match status" value="1"/>
</dbReference>
<dbReference type="AlphaFoldDB" id="A0A1J1LM44"/>
<dbReference type="InterPro" id="IPR045851">
    <property type="entry name" value="AMP-bd_C_sf"/>
</dbReference>
<name>A0A1J1LM44_9CYAN</name>
<organism evidence="5 6">
    <name type="scientific">Planktothrix tepida PCC 9214</name>
    <dbReference type="NCBI Taxonomy" id="671072"/>
    <lineage>
        <taxon>Bacteria</taxon>
        <taxon>Bacillati</taxon>
        <taxon>Cyanobacteriota</taxon>
        <taxon>Cyanophyceae</taxon>
        <taxon>Oscillatoriophycideae</taxon>
        <taxon>Oscillatoriales</taxon>
        <taxon>Microcoleaceae</taxon>
        <taxon>Planktothrix</taxon>
    </lineage>
</organism>
<keyword evidence="6" id="KW-1185">Reference proteome</keyword>
<dbReference type="InterPro" id="IPR000873">
    <property type="entry name" value="AMP-dep_synth/lig_dom"/>
</dbReference>
<evidence type="ECO:0000256" key="2">
    <source>
        <dbReference type="ARBA" id="ARBA00022598"/>
    </source>
</evidence>
<dbReference type="PANTHER" id="PTHR43201">
    <property type="entry name" value="ACYL-COA SYNTHETASE"/>
    <property type="match status" value="1"/>
</dbReference>
<comment type="similarity">
    <text evidence="1">Belongs to the ATP-dependent AMP-binding enzyme family.</text>
</comment>
<dbReference type="PROSITE" id="PS00455">
    <property type="entry name" value="AMP_BINDING"/>
    <property type="match status" value="1"/>
</dbReference>
<dbReference type="Proteomes" id="UP000184315">
    <property type="component" value="Unassembled WGS sequence"/>
</dbReference>
<dbReference type="OrthoDB" id="9765680at2"/>
<keyword evidence="2 5" id="KW-0436">Ligase</keyword>